<evidence type="ECO:0000313" key="3">
    <source>
        <dbReference type="Proteomes" id="UP000615446"/>
    </source>
</evidence>
<dbReference type="PANTHER" id="PTHR44329">
    <property type="entry name" value="SERINE/THREONINE-PROTEIN KINASE TNNI3K-RELATED"/>
    <property type="match status" value="1"/>
</dbReference>
<dbReference type="AlphaFoldDB" id="A0A8H3KUB0"/>
<proteinExistence type="predicted"/>
<dbReference type="OrthoDB" id="544350at2759"/>
<dbReference type="GO" id="GO:0004674">
    <property type="term" value="F:protein serine/threonine kinase activity"/>
    <property type="evidence" value="ECO:0007669"/>
    <property type="project" value="TreeGrafter"/>
</dbReference>
<dbReference type="GO" id="GO:0005524">
    <property type="term" value="F:ATP binding"/>
    <property type="evidence" value="ECO:0007669"/>
    <property type="project" value="InterPro"/>
</dbReference>
<feature type="domain" description="Protein kinase" evidence="1">
    <location>
        <begin position="5"/>
        <end position="265"/>
    </location>
</feature>
<accession>A0A8H3KUB0</accession>
<dbReference type="PROSITE" id="PS50011">
    <property type="entry name" value="PROTEIN_KINASE_DOM"/>
    <property type="match status" value="1"/>
</dbReference>
<comment type="caution">
    <text evidence="2">The sequence shown here is derived from an EMBL/GenBank/DDBJ whole genome shotgun (WGS) entry which is preliminary data.</text>
</comment>
<protein>
    <submittedName>
        <fullName evidence="2">Kinase-like domain-containing protein</fullName>
    </submittedName>
</protein>
<evidence type="ECO:0000313" key="2">
    <source>
        <dbReference type="EMBL" id="GES74366.1"/>
    </source>
</evidence>
<evidence type="ECO:0000259" key="1">
    <source>
        <dbReference type="PROSITE" id="PS50011"/>
    </source>
</evidence>
<dbReference type="Gene3D" id="1.10.510.10">
    <property type="entry name" value="Transferase(Phosphotransferase) domain 1"/>
    <property type="match status" value="2"/>
</dbReference>
<dbReference type="InterPro" id="IPR011009">
    <property type="entry name" value="Kinase-like_dom_sf"/>
</dbReference>
<dbReference type="InterPro" id="IPR001245">
    <property type="entry name" value="Ser-Thr/Tyr_kinase_cat_dom"/>
</dbReference>
<sequence>MEKQFRNVEYLDKGGFGTIYKAIWLESGQEREVALKCLNNLNENNLGENLNDILNEWDCHEKCLESIRIINLHGFTKKRGTSNYMMVIDYANEGNLRGNLTKVIEKDWNQRLFMLHEIISGLKEMHKQNLIHCERPQIIENTPQCYVDLMKKCWNEDPLKRPSTLEVEYIIGHWIYRPTEIIKYLGVWNYNTYSSIDTKTSEELKSNIIEFINAPIDNNNLAVEPHPQACYTSRLLDFTSKELSECLDCLINNDIKTSDNKTNEN</sequence>
<dbReference type="InterPro" id="IPR051681">
    <property type="entry name" value="Ser/Thr_Kinases-Pseudokinases"/>
</dbReference>
<dbReference type="PANTHER" id="PTHR44329:SF291">
    <property type="entry name" value="PROTEIN KINASE DOMAIN-CONTAINING PROTEIN"/>
    <property type="match status" value="1"/>
</dbReference>
<gene>
    <name evidence="2" type="ORF">RCL2_000184800</name>
</gene>
<name>A0A8H3KUB0_9GLOM</name>
<organism evidence="2 3">
    <name type="scientific">Rhizophagus clarus</name>
    <dbReference type="NCBI Taxonomy" id="94130"/>
    <lineage>
        <taxon>Eukaryota</taxon>
        <taxon>Fungi</taxon>
        <taxon>Fungi incertae sedis</taxon>
        <taxon>Mucoromycota</taxon>
        <taxon>Glomeromycotina</taxon>
        <taxon>Glomeromycetes</taxon>
        <taxon>Glomerales</taxon>
        <taxon>Glomeraceae</taxon>
        <taxon>Rhizophagus</taxon>
    </lineage>
</organism>
<dbReference type="Pfam" id="PF07714">
    <property type="entry name" value="PK_Tyr_Ser-Thr"/>
    <property type="match status" value="1"/>
</dbReference>
<dbReference type="EMBL" id="BLAL01000012">
    <property type="protein sequence ID" value="GES74366.1"/>
    <property type="molecule type" value="Genomic_DNA"/>
</dbReference>
<dbReference type="InterPro" id="IPR000719">
    <property type="entry name" value="Prot_kinase_dom"/>
</dbReference>
<keyword evidence="2" id="KW-0418">Kinase</keyword>
<keyword evidence="2" id="KW-0808">Transferase</keyword>
<reference evidence="2" key="1">
    <citation type="submission" date="2019-10" db="EMBL/GenBank/DDBJ databases">
        <title>Conservation and host-specific expression of non-tandemly repeated heterogenous ribosome RNA gene in arbuscular mycorrhizal fungi.</title>
        <authorList>
            <person name="Maeda T."/>
            <person name="Kobayashi Y."/>
            <person name="Nakagawa T."/>
            <person name="Ezawa T."/>
            <person name="Yamaguchi K."/>
            <person name="Bino T."/>
            <person name="Nishimoto Y."/>
            <person name="Shigenobu S."/>
            <person name="Kawaguchi M."/>
        </authorList>
    </citation>
    <scope>NUCLEOTIDE SEQUENCE</scope>
    <source>
        <strain evidence="2">HR1</strain>
    </source>
</reference>
<dbReference type="Proteomes" id="UP000615446">
    <property type="component" value="Unassembled WGS sequence"/>
</dbReference>
<dbReference type="SUPFAM" id="SSF56112">
    <property type="entry name" value="Protein kinase-like (PK-like)"/>
    <property type="match status" value="1"/>
</dbReference>